<reference evidence="2" key="2">
    <citation type="submission" date="2002-03" db="EMBL/GenBank/DDBJ databases">
        <title>Oryza sativa nipponbare(GA3) genomic DNA, chromosome 6, BAC clone:B1153E06.</title>
        <authorList>
            <person name="Sasaki T."/>
            <person name="Matsumoto T."/>
            <person name="Yamamoto K."/>
        </authorList>
    </citation>
    <scope>NUCLEOTIDE SEQUENCE</scope>
</reference>
<organism evidence="2 3">
    <name type="scientific">Oryza sativa subsp. japonica</name>
    <name type="common">Rice</name>
    <dbReference type="NCBI Taxonomy" id="39947"/>
    <lineage>
        <taxon>Eukaryota</taxon>
        <taxon>Viridiplantae</taxon>
        <taxon>Streptophyta</taxon>
        <taxon>Embryophyta</taxon>
        <taxon>Tracheophyta</taxon>
        <taxon>Spermatophyta</taxon>
        <taxon>Magnoliopsida</taxon>
        <taxon>Liliopsida</taxon>
        <taxon>Poales</taxon>
        <taxon>Poaceae</taxon>
        <taxon>BOP clade</taxon>
        <taxon>Oryzoideae</taxon>
        <taxon>Oryzeae</taxon>
        <taxon>Oryzinae</taxon>
        <taxon>Oryza</taxon>
        <taxon>Oryza sativa</taxon>
    </lineage>
</organism>
<evidence type="ECO:0000313" key="2">
    <source>
        <dbReference type="EMBL" id="BAD45917.1"/>
    </source>
</evidence>
<sequence>MWADGQHMGAGCVYFHAKIESLKKLKRCDGKVKSLCVRLELGLTKQREDQQQKQEISSEKAAVFPRAFSPGGLSLLVPA</sequence>
<dbReference type="Proteomes" id="UP000000763">
    <property type="component" value="Chromosome 6"/>
</dbReference>
<accession>Q653V0</accession>
<reference evidence="1" key="1">
    <citation type="submission" date="2001-06" db="EMBL/GenBank/DDBJ databases">
        <title>Oryza sativa nipponbare(GA3) genomic DNA, chromosome 6, PAC clone:P0710B08.</title>
        <authorList>
            <person name="Sasaki T."/>
            <person name="Matsumoto T."/>
            <person name="Yamamoto K."/>
        </authorList>
    </citation>
    <scope>NUCLEOTIDE SEQUENCE</scope>
</reference>
<dbReference type="EMBL" id="AP003728">
    <property type="protein sequence ID" value="BAD45520.1"/>
    <property type="molecule type" value="Genomic_DNA"/>
</dbReference>
<proteinExistence type="predicted"/>
<protein>
    <submittedName>
        <fullName evidence="2">Uncharacterized protein</fullName>
    </submittedName>
</protein>
<dbReference type="EMBL" id="AP004989">
    <property type="protein sequence ID" value="BAD45917.1"/>
    <property type="molecule type" value="Genomic_DNA"/>
</dbReference>
<gene>
    <name evidence="2" type="ORF">B1153E06.18</name>
    <name evidence="1" type="ORF">P0710B08.12</name>
</gene>
<reference evidence="3" key="4">
    <citation type="journal article" date="2008" name="Nucleic Acids Res.">
        <title>The rice annotation project database (RAP-DB): 2008 update.</title>
        <authorList>
            <consortium name="The rice annotation project (RAP)"/>
        </authorList>
    </citation>
    <scope>GENOME REANNOTATION</scope>
    <source>
        <strain evidence="3">cv. Nipponbare</strain>
    </source>
</reference>
<evidence type="ECO:0000313" key="3">
    <source>
        <dbReference type="Proteomes" id="UP000000763"/>
    </source>
</evidence>
<evidence type="ECO:0000313" key="1">
    <source>
        <dbReference type="EMBL" id="BAD45520.1"/>
    </source>
</evidence>
<reference evidence="3" key="3">
    <citation type="journal article" date="2005" name="Nature">
        <title>The map-based sequence of the rice genome.</title>
        <authorList>
            <consortium name="International rice genome sequencing project (IRGSP)"/>
            <person name="Matsumoto T."/>
            <person name="Wu J."/>
            <person name="Kanamori H."/>
            <person name="Katayose Y."/>
            <person name="Fujisawa M."/>
            <person name="Namiki N."/>
            <person name="Mizuno H."/>
            <person name="Yamamoto K."/>
            <person name="Antonio B.A."/>
            <person name="Baba T."/>
            <person name="Sakata K."/>
            <person name="Nagamura Y."/>
            <person name="Aoki H."/>
            <person name="Arikawa K."/>
            <person name="Arita K."/>
            <person name="Bito T."/>
            <person name="Chiden Y."/>
            <person name="Fujitsuka N."/>
            <person name="Fukunaka R."/>
            <person name="Hamada M."/>
            <person name="Harada C."/>
            <person name="Hayashi A."/>
            <person name="Hijishita S."/>
            <person name="Honda M."/>
            <person name="Hosokawa S."/>
            <person name="Ichikawa Y."/>
            <person name="Idonuma A."/>
            <person name="Iijima M."/>
            <person name="Ikeda M."/>
            <person name="Ikeno M."/>
            <person name="Ito K."/>
            <person name="Ito S."/>
            <person name="Ito T."/>
            <person name="Ito Y."/>
            <person name="Ito Y."/>
            <person name="Iwabuchi A."/>
            <person name="Kamiya K."/>
            <person name="Karasawa W."/>
            <person name="Kurita K."/>
            <person name="Katagiri S."/>
            <person name="Kikuta A."/>
            <person name="Kobayashi H."/>
            <person name="Kobayashi N."/>
            <person name="Machita K."/>
            <person name="Maehara T."/>
            <person name="Masukawa M."/>
            <person name="Mizubayashi T."/>
            <person name="Mukai Y."/>
            <person name="Nagasaki H."/>
            <person name="Nagata Y."/>
            <person name="Naito S."/>
            <person name="Nakashima M."/>
            <person name="Nakama Y."/>
            <person name="Nakamichi Y."/>
            <person name="Nakamura M."/>
            <person name="Meguro A."/>
            <person name="Negishi M."/>
            <person name="Ohta I."/>
            <person name="Ohta T."/>
            <person name="Okamoto M."/>
            <person name="Ono N."/>
            <person name="Saji S."/>
            <person name="Sakaguchi M."/>
            <person name="Sakai K."/>
            <person name="Shibata M."/>
            <person name="Shimokawa T."/>
            <person name="Song J."/>
            <person name="Takazaki Y."/>
            <person name="Terasawa K."/>
            <person name="Tsugane M."/>
            <person name="Tsuji K."/>
            <person name="Ueda S."/>
            <person name="Waki K."/>
            <person name="Yamagata H."/>
            <person name="Yamamoto M."/>
            <person name="Yamamoto S."/>
            <person name="Yamane H."/>
            <person name="Yoshiki S."/>
            <person name="Yoshihara R."/>
            <person name="Yukawa K."/>
            <person name="Zhong H."/>
            <person name="Yano M."/>
            <person name="Yuan Q."/>
            <person name="Ouyang S."/>
            <person name="Liu J."/>
            <person name="Jones K.M."/>
            <person name="Gansberger K."/>
            <person name="Moffat K."/>
            <person name="Hill J."/>
            <person name="Bera J."/>
            <person name="Fadrosh D."/>
            <person name="Jin S."/>
            <person name="Johri S."/>
            <person name="Kim M."/>
            <person name="Overton L."/>
            <person name="Reardon M."/>
            <person name="Tsitrin T."/>
            <person name="Vuong H."/>
            <person name="Weaver B."/>
            <person name="Ciecko A."/>
            <person name="Tallon L."/>
            <person name="Jackson J."/>
            <person name="Pai G."/>
            <person name="Aken S.V."/>
            <person name="Utterback T."/>
            <person name="Reidmuller S."/>
            <person name="Feldblyum T."/>
            <person name="Hsiao J."/>
            <person name="Zismann V."/>
            <person name="Iobst S."/>
            <person name="de Vazeille A.R."/>
            <person name="Buell C.R."/>
            <person name="Ying K."/>
            <person name="Li Y."/>
            <person name="Lu T."/>
            <person name="Huang Y."/>
            <person name="Zhao Q."/>
            <person name="Feng Q."/>
            <person name="Zhang L."/>
            <person name="Zhu J."/>
            <person name="Weng Q."/>
            <person name="Mu J."/>
            <person name="Lu Y."/>
            <person name="Fan D."/>
            <person name="Liu Y."/>
            <person name="Guan J."/>
            <person name="Zhang Y."/>
            <person name="Yu S."/>
            <person name="Liu X."/>
            <person name="Zhang Y."/>
            <person name="Hong G."/>
            <person name="Han B."/>
            <person name="Choisne N."/>
            <person name="Demange N."/>
            <person name="Orjeda G."/>
            <person name="Samain S."/>
            <person name="Cattolico L."/>
            <person name="Pelletier E."/>
            <person name="Couloux A."/>
            <person name="Segurens B."/>
            <person name="Wincker P."/>
            <person name="D'Hont A."/>
            <person name="Scarpelli C."/>
            <person name="Weissenbach J."/>
            <person name="Salanoubat M."/>
            <person name="Quetier F."/>
            <person name="Yu Y."/>
            <person name="Kim H.R."/>
            <person name="Rambo T."/>
            <person name="Currie J."/>
            <person name="Collura K."/>
            <person name="Luo M."/>
            <person name="Yang T."/>
            <person name="Ammiraju J.S.S."/>
            <person name="Engler F."/>
            <person name="Soderlund C."/>
            <person name="Wing R.A."/>
            <person name="Palmer L.E."/>
            <person name="de la Bastide M."/>
            <person name="Spiegel L."/>
            <person name="Nascimento L."/>
            <person name="Zutavern T."/>
            <person name="O'Shaughnessy A."/>
            <person name="Dike S."/>
            <person name="Dedhia N."/>
            <person name="Preston R."/>
            <person name="Balija V."/>
            <person name="McCombie W.R."/>
            <person name="Chow T."/>
            <person name="Chen H."/>
            <person name="Chung M."/>
            <person name="Chen C."/>
            <person name="Shaw J."/>
            <person name="Wu H."/>
            <person name="Hsiao K."/>
            <person name="Chao Y."/>
            <person name="Chu M."/>
            <person name="Cheng C."/>
            <person name="Hour A."/>
            <person name="Lee P."/>
            <person name="Lin S."/>
            <person name="Lin Y."/>
            <person name="Liou J."/>
            <person name="Liu S."/>
            <person name="Hsing Y."/>
            <person name="Raghuvanshi S."/>
            <person name="Mohanty A."/>
            <person name="Bharti A.K."/>
            <person name="Gaur A."/>
            <person name="Gupta V."/>
            <person name="Kumar D."/>
            <person name="Ravi V."/>
            <person name="Vij S."/>
            <person name="Kapur A."/>
            <person name="Khurana P."/>
            <person name="Khurana P."/>
            <person name="Khurana J.P."/>
            <person name="Tyagi A.K."/>
            <person name="Gaikwad K."/>
            <person name="Singh A."/>
            <person name="Dalal V."/>
            <person name="Srivastava S."/>
            <person name="Dixit A."/>
            <person name="Pal A.K."/>
            <person name="Ghazi I.A."/>
            <person name="Yadav M."/>
            <person name="Pandit A."/>
            <person name="Bhargava A."/>
            <person name="Sureshbabu K."/>
            <person name="Batra K."/>
            <person name="Sharma T.R."/>
            <person name="Mohapatra T."/>
            <person name="Singh N.K."/>
            <person name="Messing J."/>
            <person name="Nelson A.B."/>
            <person name="Fuks G."/>
            <person name="Kavchok S."/>
            <person name="Keizer G."/>
            <person name="Linton E."/>
            <person name="Llaca V."/>
            <person name="Song R."/>
            <person name="Tanyolac B."/>
            <person name="Young S."/>
            <person name="Ho-Il K."/>
            <person name="Hahn J.H."/>
            <person name="Sangsakoo G."/>
            <person name="Vanavichit A."/>
            <person name="de Mattos Luiz.A.T."/>
            <person name="Zimmer P.D."/>
            <person name="Malone G."/>
            <person name="Dellagostin O."/>
            <person name="de Oliveira A.C."/>
            <person name="Bevan M."/>
            <person name="Bancroft I."/>
            <person name="Minx P."/>
            <person name="Cordum H."/>
            <person name="Wilson R."/>
            <person name="Cheng Z."/>
            <person name="Jin W."/>
            <person name="Jiang J."/>
            <person name="Leong S.A."/>
            <person name="Iwama H."/>
            <person name="Gojobori T."/>
            <person name="Itoh T."/>
            <person name="Niimura Y."/>
            <person name="Fujii Y."/>
            <person name="Habara T."/>
            <person name="Sakai H."/>
            <person name="Sato Y."/>
            <person name="Wilson G."/>
            <person name="Kumar K."/>
            <person name="McCouch S."/>
            <person name="Juretic N."/>
            <person name="Hoen D."/>
            <person name="Wright S."/>
            <person name="Bruskiewich R."/>
            <person name="Bureau T."/>
            <person name="Miyao A."/>
            <person name="Hirochika H."/>
            <person name="Nishikawa T."/>
            <person name="Kadowaki K."/>
            <person name="Sugiura M."/>
            <person name="Burr B."/>
            <person name="Sasaki T."/>
        </authorList>
    </citation>
    <scope>NUCLEOTIDE SEQUENCE [LARGE SCALE GENOMIC DNA]</scope>
    <source>
        <strain evidence="3">cv. Nipponbare</strain>
    </source>
</reference>
<dbReference type="AlphaFoldDB" id="Q653V0"/>
<name>Q653V0_ORYSJ</name>